<feature type="domain" description="Calx-beta" evidence="6">
    <location>
        <begin position="164"/>
        <end position="263"/>
    </location>
</feature>
<accession>A0A0C5HD62</accession>
<sequence length="568" mass="61248">MIYAPTLLDWKPQTGLIKEGNTLMKRSALAIALIAALSGCGSGGEDGGSSSNTNTNPGTKSGSIKIDNISIKEGNSGNSDAKVRVTRSGGKDGVIKGKYRTTPGTALSDQDYLETVGEFELQDGVTRVDLIIPIIGDVKDEYDETFSVQIFDVSGASSIERDTATVTITNDDSSPEISFTSEIRTTSEGSGRVKIPLQLNTSSGKDVSVSYELSGLAINGQDYSVISDSTIVFPAGTTEQFLELNIVQDDVPEGGETIKIKLTEANNATLSKQFETSVIILGDLVLNDTGVTRYVNGNDFDAQGAPNDLPGQDAEFGADTDSPNYLDGYAGFSFTKLDVSGNHLPNTATAWSCVLDNRTGIVWENKGDAITDIPSSLSEAEFKALVNDAWRASRNPSSKDYVPYPYYHWHQNWQAKNYLYTWYSKDRTNDGGSAGGASLEFQNRNAPVHDKAQCAFPTTDNAGYVKVTSCSTDDYIRAANELAVCGYKDWRLPSIEELRSIANYENSQTLLDTDYFYNYEGGAPIWSGTPSSNGEGTAWCMDSSNGQAKLCHKQSNSASIRLARGGKQ</sequence>
<gene>
    <name evidence="7" type="ORF">pVPH1_0198</name>
</gene>
<protein>
    <recommendedName>
        <fullName evidence="6">Calx-beta domain-containing protein</fullName>
    </recommendedName>
</protein>
<evidence type="ECO:0000256" key="5">
    <source>
        <dbReference type="SAM" id="MobiDB-lite"/>
    </source>
</evidence>
<dbReference type="PANTHER" id="PTHR11878:SF65">
    <property type="entry name" value="NA_CA-EXCHANGE PROTEIN, ISOFORM G"/>
    <property type="match status" value="1"/>
</dbReference>
<dbReference type="InterPro" id="IPR051171">
    <property type="entry name" value="CaCA"/>
</dbReference>
<dbReference type="Gene3D" id="2.60.40.2030">
    <property type="match status" value="2"/>
</dbReference>
<dbReference type="SMART" id="SM00237">
    <property type="entry name" value="Calx_beta"/>
    <property type="match status" value="2"/>
</dbReference>
<dbReference type="InterPro" id="IPR038081">
    <property type="entry name" value="CalX-like_sf"/>
</dbReference>
<geneLocation type="plasmid" evidence="7">
    <name>pVPH1</name>
</geneLocation>
<dbReference type="GO" id="GO:0007154">
    <property type="term" value="P:cell communication"/>
    <property type="evidence" value="ECO:0007669"/>
    <property type="project" value="InterPro"/>
</dbReference>
<feature type="region of interest" description="Disordered" evidence="5">
    <location>
        <begin position="43"/>
        <end position="66"/>
    </location>
</feature>
<dbReference type="EMBL" id="KP688397">
    <property type="protein sequence ID" value="AJP18371.1"/>
    <property type="molecule type" value="Genomic_DNA"/>
</dbReference>
<reference evidence="7" key="1">
    <citation type="journal article" date="2015" name="Antimicrob. Agents Chemother.">
        <title>Complete nucleotide sequence of a conjugative plasmid carrying bla(PER-1).</title>
        <authorList>
            <person name="Li R."/>
            <person name="Wong M.H."/>
            <person name="Zhou Y."/>
            <person name="Chan E.W."/>
            <person name="Chen S."/>
        </authorList>
    </citation>
    <scope>NUCLEOTIDE SEQUENCE</scope>
    <source>
        <strain evidence="7">V36</strain>
        <plasmid evidence="7">pVPH1</plasmid>
    </source>
</reference>
<keyword evidence="3" id="KW-0106">Calcium</keyword>
<evidence type="ECO:0000256" key="2">
    <source>
        <dbReference type="ARBA" id="ARBA00022737"/>
    </source>
</evidence>
<evidence type="ECO:0000256" key="1">
    <source>
        <dbReference type="ARBA" id="ARBA00022729"/>
    </source>
</evidence>
<dbReference type="Pfam" id="PF03160">
    <property type="entry name" value="Calx-beta"/>
    <property type="match status" value="1"/>
</dbReference>
<evidence type="ECO:0000313" key="7">
    <source>
        <dbReference type="EMBL" id="AJP18371.1"/>
    </source>
</evidence>
<organism evidence="7">
    <name type="scientific">Vibrio parahaemolyticus</name>
    <dbReference type="NCBI Taxonomy" id="670"/>
    <lineage>
        <taxon>Bacteria</taxon>
        <taxon>Pseudomonadati</taxon>
        <taxon>Pseudomonadota</taxon>
        <taxon>Gammaproteobacteria</taxon>
        <taxon>Vibrionales</taxon>
        <taxon>Vibrionaceae</taxon>
        <taxon>Vibrio</taxon>
    </lineage>
</organism>
<dbReference type="InterPro" id="IPR011460">
    <property type="entry name" value="Lcl_C"/>
</dbReference>
<dbReference type="Pfam" id="PF07603">
    <property type="entry name" value="Lcl_C"/>
    <property type="match status" value="1"/>
</dbReference>
<feature type="compositionally biased region" description="Low complexity" evidence="5">
    <location>
        <begin position="48"/>
        <end position="63"/>
    </location>
</feature>
<dbReference type="GO" id="GO:0030001">
    <property type="term" value="P:metal ion transport"/>
    <property type="evidence" value="ECO:0007669"/>
    <property type="project" value="TreeGrafter"/>
</dbReference>
<keyword evidence="7" id="KW-0614">Plasmid</keyword>
<proteinExistence type="predicted"/>
<keyword evidence="4" id="KW-0406">Ion transport</keyword>
<name>A0A0C5HD62_VIBPH</name>
<dbReference type="PANTHER" id="PTHR11878">
    <property type="entry name" value="SODIUM/CALCIUM EXCHANGER"/>
    <property type="match status" value="1"/>
</dbReference>
<keyword evidence="2" id="KW-0677">Repeat</keyword>
<dbReference type="SUPFAM" id="SSF141072">
    <property type="entry name" value="CalX-like"/>
    <property type="match status" value="2"/>
</dbReference>
<dbReference type="GO" id="GO:0016020">
    <property type="term" value="C:membrane"/>
    <property type="evidence" value="ECO:0007669"/>
    <property type="project" value="InterPro"/>
</dbReference>
<dbReference type="InterPro" id="IPR003644">
    <property type="entry name" value="Calx_beta"/>
</dbReference>
<feature type="domain" description="Calx-beta" evidence="6">
    <location>
        <begin position="59"/>
        <end position="151"/>
    </location>
</feature>
<evidence type="ECO:0000256" key="3">
    <source>
        <dbReference type="ARBA" id="ARBA00022837"/>
    </source>
</evidence>
<dbReference type="AlphaFoldDB" id="A0A0C5HD62"/>
<evidence type="ECO:0000259" key="6">
    <source>
        <dbReference type="SMART" id="SM00237"/>
    </source>
</evidence>
<keyword evidence="1" id="KW-0732">Signal</keyword>
<evidence type="ECO:0000256" key="4">
    <source>
        <dbReference type="ARBA" id="ARBA00023065"/>
    </source>
</evidence>
<keyword evidence="4" id="KW-0813">Transport</keyword>